<keyword evidence="2" id="KW-0479">Metal-binding</keyword>
<evidence type="ECO:0000256" key="2">
    <source>
        <dbReference type="HAMAP-Rule" id="MF_00163"/>
    </source>
</evidence>
<comment type="caution">
    <text evidence="3">The sequence shown here is derived from an EMBL/GenBank/DDBJ whole genome shotgun (WGS) entry which is preliminary data.</text>
</comment>
<comment type="cofactor">
    <cofactor evidence="2">
        <name>Fe(2+)</name>
        <dbReference type="ChEBI" id="CHEBI:29033"/>
    </cofactor>
    <text evidence="2">Binds 1 Fe(2+) ion.</text>
</comment>
<dbReference type="CDD" id="cd00487">
    <property type="entry name" value="Pep_deformylase"/>
    <property type="match status" value="1"/>
</dbReference>
<comment type="catalytic activity">
    <reaction evidence="2">
        <text>N-terminal N-formyl-L-methionyl-[peptide] + H2O = N-terminal L-methionyl-[peptide] + formate</text>
        <dbReference type="Rhea" id="RHEA:24420"/>
        <dbReference type="Rhea" id="RHEA-COMP:10639"/>
        <dbReference type="Rhea" id="RHEA-COMP:10640"/>
        <dbReference type="ChEBI" id="CHEBI:15377"/>
        <dbReference type="ChEBI" id="CHEBI:15740"/>
        <dbReference type="ChEBI" id="CHEBI:49298"/>
        <dbReference type="ChEBI" id="CHEBI:64731"/>
        <dbReference type="EC" id="3.5.1.88"/>
    </reaction>
</comment>
<comment type="similarity">
    <text evidence="1 2">Belongs to the polypeptide deformylase family.</text>
</comment>
<dbReference type="HAMAP" id="MF_00163">
    <property type="entry name" value="Pep_deformylase"/>
    <property type="match status" value="1"/>
</dbReference>
<dbReference type="EMBL" id="JASKHM010000003">
    <property type="protein sequence ID" value="MEQ4482157.1"/>
    <property type="molecule type" value="Genomic_DNA"/>
</dbReference>
<dbReference type="NCBIfam" id="TIGR00079">
    <property type="entry name" value="pept_deformyl"/>
    <property type="match status" value="1"/>
</dbReference>
<feature type="binding site" evidence="2">
    <location>
        <position position="135"/>
    </location>
    <ligand>
        <name>Fe cation</name>
        <dbReference type="ChEBI" id="CHEBI:24875"/>
    </ligand>
</feature>
<accession>A0ABV1KQ67</accession>
<comment type="function">
    <text evidence="2">Removes the formyl group from the N-terminal Met of newly synthesized proteins. Requires at least a dipeptide for an efficient rate of reaction. N-terminal L-methionine is a prerequisite for activity but the enzyme has broad specificity at other positions.</text>
</comment>
<reference evidence="3 4" key="1">
    <citation type="journal article" date="2023" name="Genome Announc.">
        <title>Pan-Genome Analyses of the Genus Cohnella and Proposal of the Novel Species Cohnella silvisoli sp. nov., Isolated from Forest Soil.</title>
        <authorList>
            <person name="Wang C."/>
            <person name="Mao L."/>
            <person name="Bao G."/>
            <person name="Zhu H."/>
        </authorList>
    </citation>
    <scope>NUCLEOTIDE SEQUENCE [LARGE SCALE GENOMIC DNA]</scope>
    <source>
        <strain evidence="3 4">NL03-T5-1</strain>
    </source>
</reference>
<dbReference type="RefSeq" id="WP_232185177.1">
    <property type="nucleotide sequence ID" value="NZ_JAIOAP010000004.1"/>
</dbReference>
<proteinExistence type="inferred from homology"/>
<evidence type="ECO:0000313" key="3">
    <source>
        <dbReference type="EMBL" id="MEQ4482157.1"/>
    </source>
</evidence>
<evidence type="ECO:0000313" key="4">
    <source>
        <dbReference type="Proteomes" id="UP001493487"/>
    </source>
</evidence>
<dbReference type="EC" id="3.5.1.88" evidence="2"/>
<keyword evidence="2" id="KW-0408">Iron</keyword>
<dbReference type="GO" id="GO:0042586">
    <property type="term" value="F:peptide deformylase activity"/>
    <property type="evidence" value="ECO:0007669"/>
    <property type="project" value="UniProtKB-EC"/>
</dbReference>
<protein>
    <recommendedName>
        <fullName evidence="2">Peptide deformylase</fullName>
        <shortName evidence="2">PDF</shortName>
        <ecNumber evidence="2">3.5.1.88</ecNumber>
    </recommendedName>
    <alternativeName>
        <fullName evidence="2">Polypeptide deformylase</fullName>
    </alternativeName>
</protein>
<dbReference type="Proteomes" id="UP001493487">
    <property type="component" value="Unassembled WGS sequence"/>
</dbReference>
<name>A0ABV1KQ67_9BACL</name>
<evidence type="ECO:0000256" key="1">
    <source>
        <dbReference type="ARBA" id="ARBA00010759"/>
    </source>
</evidence>
<feature type="binding site" evidence="2">
    <location>
        <position position="89"/>
    </location>
    <ligand>
        <name>Fe cation</name>
        <dbReference type="ChEBI" id="CHEBI:24875"/>
    </ligand>
</feature>
<dbReference type="PANTHER" id="PTHR10458:SF22">
    <property type="entry name" value="PEPTIDE DEFORMYLASE"/>
    <property type="match status" value="1"/>
</dbReference>
<dbReference type="InterPro" id="IPR036821">
    <property type="entry name" value="Peptide_deformylase_sf"/>
</dbReference>
<organism evidence="3 4">
    <name type="scientific">Cohnella silvisoli</name>
    <dbReference type="NCBI Taxonomy" id="2873699"/>
    <lineage>
        <taxon>Bacteria</taxon>
        <taxon>Bacillati</taxon>
        <taxon>Bacillota</taxon>
        <taxon>Bacilli</taxon>
        <taxon>Bacillales</taxon>
        <taxon>Paenibacillaceae</taxon>
        <taxon>Cohnella</taxon>
    </lineage>
</organism>
<feature type="binding site" evidence="2">
    <location>
        <position position="131"/>
    </location>
    <ligand>
        <name>Fe cation</name>
        <dbReference type="ChEBI" id="CHEBI:24875"/>
    </ligand>
</feature>
<dbReference type="Pfam" id="PF01327">
    <property type="entry name" value="Pep_deformylase"/>
    <property type="match status" value="1"/>
</dbReference>
<dbReference type="PIRSF" id="PIRSF004749">
    <property type="entry name" value="Pep_def"/>
    <property type="match status" value="1"/>
</dbReference>
<dbReference type="InterPro" id="IPR023635">
    <property type="entry name" value="Peptide_deformylase"/>
</dbReference>
<dbReference type="PANTHER" id="PTHR10458">
    <property type="entry name" value="PEPTIDE DEFORMYLASE"/>
    <property type="match status" value="1"/>
</dbReference>
<gene>
    <name evidence="2 3" type="primary">def</name>
    <name evidence="3" type="ORF">QJS35_07080</name>
</gene>
<dbReference type="PRINTS" id="PR01576">
    <property type="entry name" value="PDEFORMYLASE"/>
</dbReference>
<dbReference type="SUPFAM" id="SSF56420">
    <property type="entry name" value="Peptide deformylase"/>
    <property type="match status" value="1"/>
</dbReference>
<keyword evidence="2" id="KW-0648">Protein biosynthesis</keyword>
<feature type="active site" evidence="2">
    <location>
        <position position="132"/>
    </location>
</feature>
<dbReference type="NCBIfam" id="NF001159">
    <property type="entry name" value="PRK00150.1-3"/>
    <property type="match status" value="1"/>
</dbReference>
<sequence>MSVLNILPFGESILRKKAKPVEEITPKIIKLLDDMAETLYATEGRAGLAAPQVGIIRRVIVMDCGEGLIELINPEIVHASGEQEGAEACLSYPNYHGYVKRANYVKVVALNRQGETVQLEGEGFLARCFQHEIDHLNGILYVDHVQEPWLYHDQTKRKINLFEVVRLTNKGL</sequence>
<dbReference type="Gene3D" id="3.90.45.10">
    <property type="entry name" value="Peptide deformylase"/>
    <property type="match status" value="1"/>
</dbReference>
<keyword evidence="2 3" id="KW-0378">Hydrolase</keyword>
<keyword evidence="4" id="KW-1185">Reference proteome</keyword>